<dbReference type="Proteomes" id="UP000295662">
    <property type="component" value="Unassembled WGS sequence"/>
</dbReference>
<accession>A0A4R7STM5</accession>
<evidence type="ECO:0000313" key="4">
    <source>
        <dbReference type="Proteomes" id="UP000295662"/>
    </source>
</evidence>
<dbReference type="EMBL" id="SOCA01000001">
    <property type="protein sequence ID" value="TDU81647.1"/>
    <property type="molecule type" value="Genomic_DNA"/>
</dbReference>
<evidence type="ECO:0000256" key="1">
    <source>
        <dbReference type="SAM" id="MobiDB-lite"/>
    </source>
</evidence>
<keyword evidence="4" id="KW-1185">Reference proteome</keyword>
<evidence type="ECO:0000313" key="3">
    <source>
        <dbReference type="EMBL" id="TDU81647.1"/>
    </source>
</evidence>
<reference evidence="3 4" key="1">
    <citation type="submission" date="2019-03" db="EMBL/GenBank/DDBJ databases">
        <title>Genomic Encyclopedia of Archaeal and Bacterial Type Strains, Phase II (KMG-II): from individual species to whole genera.</title>
        <authorList>
            <person name="Goeker M."/>
        </authorList>
    </citation>
    <scope>NUCLEOTIDE SEQUENCE [LARGE SCALE GENOMIC DNA]</scope>
    <source>
        <strain evidence="3 4">ATCC 25309</strain>
    </source>
</reference>
<proteinExistence type="predicted"/>
<feature type="compositionally biased region" description="Low complexity" evidence="1">
    <location>
        <begin position="342"/>
        <end position="352"/>
    </location>
</feature>
<sequence>MTRKLSSGRKRERVIAGFFIVATALLGAWVNGMFGNVPPFPADYRQYVIKGRISQANFLQEQSIPKGRLPCLIIAPWHPQPLNSASSPAIWEKGKVSLRVLPGGQSLQSGHQTVVLINDTNLDFEVPGHLGEVGLKLEVKLADSTWHRAQALHNDRYCGIGDMTHLLPARSYVELWGYRPISGRVGKIRYAIYNDASDRLVSAELEGVYSSDDLAMAEYDELAMHEATLSKLRDFLLRKTSPALLPDGLPITFLRHSAWNALLSGNHDRAAALAVASRVLRSDPTLESRQESLEVLMGQWRAAMNQEALRQPRIHGFFITKKTARNSTMPFPYRVDSLSSPALAASPSQNSSGRGSLKSSAIHHWPAPSREMRGRWGPGSAWASKLDRSRSIKSFCSSSESFAAATASSETVFMRAA</sequence>
<name>A0A4R7STM5_9BACT</name>
<feature type="region of interest" description="Disordered" evidence="1">
    <location>
        <begin position="342"/>
        <end position="380"/>
    </location>
</feature>
<feature type="transmembrane region" description="Helical" evidence="2">
    <location>
        <begin position="12"/>
        <end position="30"/>
    </location>
</feature>
<dbReference type="RefSeq" id="WP_133793579.1">
    <property type="nucleotide sequence ID" value="NZ_SOCA01000001.1"/>
</dbReference>
<keyword evidence="2" id="KW-0472">Membrane</keyword>
<protein>
    <submittedName>
        <fullName evidence="3">Uncharacterized protein</fullName>
    </submittedName>
</protein>
<keyword evidence="2" id="KW-0812">Transmembrane</keyword>
<organism evidence="3 4">
    <name type="scientific">Prosthecobacter fusiformis</name>
    <dbReference type="NCBI Taxonomy" id="48464"/>
    <lineage>
        <taxon>Bacteria</taxon>
        <taxon>Pseudomonadati</taxon>
        <taxon>Verrucomicrobiota</taxon>
        <taxon>Verrucomicrobiia</taxon>
        <taxon>Verrucomicrobiales</taxon>
        <taxon>Verrucomicrobiaceae</taxon>
        <taxon>Prosthecobacter</taxon>
    </lineage>
</organism>
<comment type="caution">
    <text evidence="3">The sequence shown here is derived from an EMBL/GenBank/DDBJ whole genome shotgun (WGS) entry which is preliminary data.</text>
</comment>
<keyword evidence="2" id="KW-1133">Transmembrane helix</keyword>
<gene>
    <name evidence="3" type="ORF">EI77_00957</name>
</gene>
<evidence type="ECO:0000256" key="2">
    <source>
        <dbReference type="SAM" id="Phobius"/>
    </source>
</evidence>
<dbReference type="AlphaFoldDB" id="A0A4R7STM5"/>